<keyword evidence="6" id="KW-0418">Kinase</keyword>
<dbReference type="GO" id="GO:0035556">
    <property type="term" value="P:intracellular signal transduction"/>
    <property type="evidence" value="ECO:0007669"/>
    <property type="project" value="TreeGrafter"/>
</dbReference>
<dbReference type="Gene3D" id="3.30.200.20">
    <property type="entry name" value="Phosphorylase Kinase, domain 1"/>
    <property type="match status" value="1"/>
</dbReference>
<dbReference type="Gene3D" id="1.10.533.10">
    <property type="entry name" value="Death Domain, Fas"/>
    <property type="match status" value="1"/>
</dbReference>
<evidence type="ECO:0000256" key="6">
    <source>
        <dbReference type="ARBA" id="ARBA00022777"/>
    </source>
</evidence>
<dbReference type="EMBL" id="KL367487">
    <property type="protein sequence ID" value="KFD70473.1"/>
    <property type="molecule type" value="Genomic_DNA"/>
</dbReference>
<dbReference type="SUPFAM" id="SSF52540">
    <property type="entry name" value="P-loop containing nucleoside triphosphate hydrolases"/>
    <property type="match status" value="1"/>
</dbReference>
<gene>
    <name evidence="14" type="ORF">M514_00974</name>
</gene>
<dbReference type="PROSITE" id="PS00107">
    <property type="entry name" value="PROTEIN_KINASE_ATP"/>
    <property type="match status" value="1"/>
</dbReference>
<feature type="domain" description="Death" evidence="12">
    <location>
        <begin position="1499"/>
        <end position="1572"/>
    </location>
</feature>
<reference evidence="14" key="1">
    <citation type="journal article" date="2014" name="Nat. Genet.">
        <title>Genome and transcriptome of the porcine whipworm Trichuris suis.</title>
        <authorList>
            <person name="Jex A.R."/>
            <person name="Nejsum P."/>
            <person name="Schwarz E.M."/>
            <person name="Hu L."/>
            <person name="Young N.D."/>
            <person name="Hall R.S."/>
            <person name="Korhonen P.K."/>
            <person name="Liao S."/>
            <person name="Thamsborg S."/>
            <person name="Xia J."/>
            <person name="Xu P."/>
            <person name="Wang S."/>
            <person name="Scheerlinck J.P."/>
            <person name="Hofmann A."/>
            <person name="Sternberg P.W."/>
            <person name="Wang J."/>
            <person name="Gasser R.B."/>
        </authorList>
    </citation>
    <scope>NUCLEOTIDE SEQUENCE [LARGE SCALE GENOMIC DNA]</scope>
    <source>
        <strain evidence="14">DCEP-RM93F</strain>
    </source>
</reference>
<dbReference type="SUPFAM" id="SSF48403">
    <property type="entry name" value="Ankyrin repeat"/>
    <property type="match status" value="1"/>
</dbReference>
<evidence type="ECO:0000256" key="3">
    <source>
        <dbReference type="ARBA" id="ARBA00022679"/>
    </source>
</evidence>
<evidence type="ECO:0000259" key="11">
    <source>
        <dbReference type="PROSITE" id="PS50011"/>
    </source>
</evidence>
<evidence type="ECO:0000256" key="7">
    <source>
        <dbReference type="ARBA" id="ARBA00022840"/>
    </source>
</evidence>
<dbReference type="SMART" id="SM00248">
    <property type="entry name" value="ANK"/>
    <property type="match status" value="9"/>
</dbReference>
<protein>
    <submittedName>
        <fullName evidence="14">Uncharacterized protein</fullName>
    </submittedName>
</protein>
<dbReference type="InterPro" id="IPR000488">
    <property type="entry name" value="Death_dom"/>
</dbReference>
<dbReference type="GO" id="GO:0005525">
    <property type="term" value="F:GTP binding"/>
    <property type="evidence" value="ECO:0007669"/>
    <property type="project" value="UniProtKB-KW"/>
</dbReference>
<dbReference type="Pfam" id="PF00531">
    <property type="entry name" value="Death"/>
    <property type="match status" value="1"/>
</dbReference>
<dbReference type="GO" id="GO:0005524">
    <property type="term" value="F:ATP binding"/>
    <property type="evidence" value="ECO:0007669"/>
    <property type="project" value="UniProtKB-UniRule"/>
</dbReference>
<dbReference type="PROSITE" id="PS50017">
    <property type="entry name" value="DEATH_DOMAIN"/>
    <property type="match status" value="1"/>
</dbReference>
<keyword evidence="4" id="KW-0677">Repeat</keyword>
<dbReference type="PROSITE" id="PS50088">
    <property type="entry name" value="ANK_REPEAT"/>
    <property type="match status" value="6"/>
</dbReference>
<proteinExistence type="predicted"/>
<dbReference type="InterPro" id="IPR011009">
    <property type="entry name" value="Kinase-like_dom_sf"/>
</dbReference>
<feature type="repeat" description="ANK" evidence="8">
    <location>
        <begin position="675"/>
        <end position="707"/>
    </location>
</feature>
<evidence type="ECO:0000256" key="10">
    <source>
        <dbReference type="SAM" id="Phobius"/>
    </source>
</evidence>
<feature type="repeat" description="ANK" evidence="8">
    <location>
        <begin position="819"/>
        <end position="851"/>
    </location>
</feature>
<evidence type="ECO:0000256" key="5">
    <source>
        <dbReference type="ARBA" id="ARBA00022741"/>
    </source>
</evidence>
<feature type="domain" description="Roc" evidence="13">
    <location>
        <begin position="892"/>
        <end position="1127"/>
    </location>
</feature>
<organism evidence="14">
    <name type="scientific">Trichuris suis</name>
    <name type="common">pig whipworm</name>
    <dbReference type="NCBI Taxonomy" id="68888"/>
    <lineage>
        <taxon>Eukaryota</taxon>
        <taxon>Metazoa</taxon>
        <taxon>Ecdysozoa</taxon>
        <taxon>Nematoda</taxon>
        <taxon>Enoplea</taxon>
        <taxon>Dorylaimia</taxon>
        <taxon>Trichinellida</taxon>
        <taxon>Trichuridae</taxon>
        <taxon>Trichuris</taxon>
    </lineage>
</organism>
<feature type="repeat" description="ANK" evidence="8">
    <location>
        <begin position="741"/>
        <end position="773"/>
    </location>
</feature>
<dbReference type="Gene3D" id="1.25.40.20">
    <property type="entry name" value="Ankyrin repeat-containing domain"/>
    <property type="match status" value="4"/>
</dbReference>
<evidence type="ECO:0000256" key="4">
    <source>
        <dbReference type="ARBA" id="ARBA00022737"/>
    </source>
</evidence>
<evidence type="ECO:0000256" key="1">
    <source>
        <dbReference type="ARBA" id="ARBA00001946"/>
    </source>
</evidence>
<dbReference type="SMART" id="SM00220">
    <property type="entry name" value="S_TKc"/>
    <property type="match status" value="1"/>
</dbReference>
<evidence type="ECO:0000256" key="9">
    <source>
        <dbReference type="PROSITE-ProRule" id="PRU10141"/>
    </source>
</evidence>
<name>A0A085NLX7_9BILA</name>
<evidence type="ECO:0000256" key="2">
    <source>
        <dbReference type="ARBA" id="ARBA00022527"/>
    </source>
</evidence>
<dbReference type="SMART" id="SM00005">
    <property type="entry name" value="DEATH"/>
    <property type="match status" value="1"/>
</dbReference>
<dbReference type="InterPro" id="IPR000719">
    <property type="entry name" value="Prot_kinase_dom"/>
</dbReference>
<dbReference type="PANTHER" id="PTHR24342:SF14">
    <property type="entry name" value="DEATH-ASSOCIATED PROTEIN KINASE DAPK-1"/>
    <property type="match status" value="1"/>
</dbReference>
<dbReference type="InterPro" id="IPR011029">
    <property type="entry name" value="DEATH-like_dom_sf"/>
</dbReference>
<comment type="cofactor">
    <cofactor evidence="1">
        <name>Mg(2+)</name>
        <dbReference type="ChEBI" id="CHEBI:18420"/>
    </cofactor>
</comment>
<dbReference type="SUPFAM" id="SSF47986">
    <property type="entry name" value="DEATH domain"/>
    <property type="match status" value="1"/>
</dbReference>
<keyword evidence="8" id="KW-0040">ANK repeat</keyword>
<dbReference type="Proteomes" id="UP000030758">
    <property type="component" value="Unassembled WGS sequence"/>
</dbReference>
<keyword evidence="7 9" id="KW-0067">ATP-binding</keyword>
<evidence type="ECO:0000259" key="13">
    <source>
        <dbReference type="PROSITE" id="PS51424"/>
    </source>
</evidence>
<dbReference type="Gene3D" id="3.40.50.300">
    <property type="entry name" value="P-loop containing nucleotide triphosphate hydrolases"/>
    <property type="match status" value="1"/>
</dbReference>
<dbReference type="GO" id="GO:0005737">
    <property type="term" value="C:cytoplasm"/>
    <property type="evidence" value="ECO:0007669"/>
    <property type="project" value="UniProtKB-ARBA"/>
</dbReference>
<dbReference type="GO" id="GO:0004674">
    <property type="term" value="F:protein serine/threonine kinase activity"/>
    <property type="evidence" value="ECO:0007669"/>
    <property type="project" value="UniProtKB-KW"/>
</dbReference>
<dbReference type="InterPro" id="IPR002110">
    <property type="entry name" value="Ankyrin_rpt"/>
</dbReference>
<keyword evidence="10" id="KW-1133">Transmembrane helix</keyword>
<dbReference type="PANTHER" id="PTHR24342">
    <property type="entry name" value="SERINE/THREONINE-PROTEIN KINASE 17"/>
    <property type="match status" value="1"/>
</dbReference>
<feature type="domain" description="Protein kinase" evidence="11">
    <location>
        <begin position="12"/>
        <end position="271"/>
    </location>
</feature>
<dbReference type="FunFam" id="1.10.510.10:FF:000571">
    <property type="entry name" value="Maternal embryonic leucine zipper kinase"/>
    <property type="match status" value="1"/>
</dbReference>
<dbReference type="GO" id="GO:0043065">
    <property type="term" value="P:positive regulation of apoptotic process"/>
    <property type="evidence" value="ECO:0007669"/>
    <property type="project" value="TreeGrafter"/>
</dbReference>
<evidence type="ECO:0000259" key="12">
    <source>
        <dbReference type="PROSITE" id="PS50017"/>
    </source>
</evidence>
<dbReference type="PROSITE" id="PS00108">
    <property type="entry name" value="PROTEIN_KINASE_ST"/>
    <property type="match status" value="1"/>
</dbReference>
<dbReference type="PROSITE" id="PS51424">
    <property type="entry name" value="ROC"/>
    <property type="match status" value="1"/>
</dbReference>
<dbReference type="Pfam" id="PF00069">
    <property type="entry name" value="Pkinase"/>
    <property type="match status" value="1"/>
</dbReference>
<dbReference type="GO" id="GO:0005634">
    <property type="term" value="C:nucleus"/>
    <property type="evidence" value="ECO:0007669"/>
    <property type="project" value="TreeGrafter"/>
</dbReference>
<feature type="repeat" description="ANK" evidence="8">
    <location>
        <begin position="786"/>
        <end position="818"/>
    </location>
</feature>
<dbReference type="InterPro" id="IPR036770">
    <property type="entry name" value="Ankyrin_rpt-contain_sf"/>
</dbReference>
<keyword evidence="10" id="KW-0472">Membrane</keyword>
<dbReference type="InterPro" id="IPR008271">
    <property type="entry name" value="Ser/Thr_kinase_AS"/>
</dbReference>
<dbReference type="InterPro" id="IPR020859">
    <property type="entry name" value="ROC"/>
</dbReference>
<feature type="transmembrane region" description="Helical" evidence="10">
    <location>
        <begin position="1694"/>
        <end position="1720"/>
    </location>
</feature>
<dbReference type="CDD" id="cd08782">
    <property type="entry name" value="Death_DAPK1"/>
    <property type="match status" value="1"/>
</dbReference>
<dbReference type="PROSITE" id="PS50297">
    <property type="entry name" value="ANK_REP_REGION"/>
    <property type="match status" value="5"/>
</dbReference>
<keyword evidence="3" id="KW-0808">Transferase</keyword>
<keyword evidence="10" id="KW-0812">Transmembrane</keyword>
<feature type="repeat" description="ANK" evidence="8">
    <location>
        <begin position="641"/>
        <end position="674"/>
    </location>
</feature>
<keyword evidence="2" id="KW-0723">Serine/threonine-protein kinase</keyword>
<sequence length="1731" mass="194381">MNFCEGNFEDHYVVHEDLGSGQFAVVRRCVHLSSGKQYAAKFITKRLFNGSQRGARRSDIEREIEVLREVGGHANIISLYEMYESKREVVLVLELVSGGELFHYLCSRESLCEEEASSFIRQILYGLHHMHSKLFAHLDLKPENIMLQKSNSTSIKLIDFGLSRRIPPNSSVKDLMGTEEFVAPETINYDGMTLATDMWALGVLTFVFGSSPFLGETRQETFCNISSVRYDFDSEYFASTSALAKDFIRHLLIRDPRKRYTAEECLKHPWIESDKLKYMAVRREAVISLQYAHSIEARRRWQMVICLVTFCIRLMKRVAFSVVSDQPELHKDVKSDQRGSLFFHPVRANIKFLSKLGWQPRRIIQSLQQVYGNSAPSKSVVYECIRRFKEGREAIEDDRRAGRPATATSEGTVALVRNLVEGDRRITIRRIARMAGISLHSAFGILHETLGLRKLSARWVPKALREEQLVRRVNLSRELLTKIEANETGFLTVSSWEMKRGSTNMTPRVRSNPSSGYRGGSVKFTAERSARKVMATIFWDSDEYSLISDTDMCVSEKNHFELSNAYQLSGLDPSGSTGSAVVVAAATGNLGALKVLINEGAELHHLNNRGDSALHLAASAGQVNAVKYLIRKVNLNVLNTCKETPLHVAVRSGCVDTTLCLLMSEGIDVNARDMHGNSPLHIACLHGFTMIVSLLCNFKPNLSLRNKAGETPLICSTIRGHLDCAFALKAAGVDLGETDGMSRTALHLAILNRNTNLAQPLIESMDDLNLYDEANIQGSSTLCISDGNSPLHLACKEGLSTLVRNLCQRGMNVDHVNQLGNAPLHIACQQNHLDVVKQLCLAECNVNLKDKDGRTGEMIASARGHSEIYELLKRVKQDSTRQCYIKQLVPCTGQSLRRIKLKLFGHSGVGKTRLLESLRTGLLGNLFRRFSEQPVTTVDEVLETPATNVWRRAVVLPPNHGNCTAGIEVTTSSFPSCAEFSTWEFSGYPTYHFLYDRFIGNPNCIHLVLFRATDPTEVKYHSVLFWMSLLKSCFSPENCISKGGVSQHRAVVILVATHVDMAEPAYSQTPDGEWRSSEAEALLKTIKLRFCNEFLIHDSIILVDTLQPSSSGIRTLKSLLLHHRSLILERLPSTSGFLESAVASISQLRKQMVSFPVLRWPDFLRYLHQFVNPLSSEFHCQHLAEQLQQIGEIVCVRNDNVYAESDFIVLNPNWLCHEIIGRLLSYEFLRNCRPTGIYTTDEILQLFPTVSNIIEFSQLLEAVSLGTLIHSDGDDAFEFAPMNFSRPPLNHWEPVSTSLVYGGIRLVPRRGMDHLVRGVFLSANIFRVQNNLRRCSQQSKSPLDIELIQWQGGSKMSRGMIEGLLLLLNREHCLELRVRGPTDLNTDCFYFFEEIVSLIERTVFDVSPGILLERHFLSPNDLLRHCPNVCVYTPNRIIEMQLEENVFIHSADRKEQFLDIVCFGSREVAMSLKLGIDLKITAIPNSARRELASLLDPVDTMGRDWSILGAHLGLGNQLAEIESACGPEASTTDRVLSEWFLRNKDGATVGALLRCLKTMGRQDAVDILYRSIAPYLFVPINCDFTDARNDSGVESHNSRSTVDTPDRSASTVSTSLFIAVGSLLLQLFCFYFKSLGPSPLDRCRYFAVVDSTPQFVALELYPFLHRLHAPCCSLPLVHKPEPAAVCLSRLVQSIWFGAIILLMLVQFANFIAFCSARFIFPLLVHHSVFTL</sequence>
<dbReference type="GO" id="GO:0045087">
    <property type="term" value="P:innate immune response"/>
    <property type="evidence" value="ECO:0007669"/>
    <property type="project" value="UniProtKB-ARBA"/>
</dbReference>
<feature type="binding site" evidence="9">
    <location>
        <position position="41"/>
    </location>
    <ligand>
        <name>ATP</name>
        <dbReference type="ChEBI" id="CHEBI:30616"/>
    </ligand>
</feature>
<feature type="non-terminal residue" evidence="14">
    <location>
        <position position="1731"/>
    </location>
</feature>
<dbReference type="InterPro" id="IPR027417">
    <property type="entry name" value="P-loop_NTPase"/>
</dbReference>
<dbReference type="Gene3D" id="1.10.510.10">
    <property type="entry name" value="Transferase(Phosphotransferase) domain 1"/>
    <property type="match status" value="1"/>
</dbReference>
<accession>A0A085NLX7</accession>
<dbReference type="InterPro" id="IPR017441">
    <property type="entry name" value="Protein_kinase_ATP_BS"/>
</dbReference>
<dbReference type="SUPFAM" id="SSF56112">
    <property type="entry name" value="Protein kinase-like (PK-like)"/>
    <property type="match status" value="1"/>
</dbReference>
<evidence type="ECO:0000313" key="14">
    <source>
        <dbReference type="EMBL" id="KFD70473.1"/>
    </source>
</evidence>
<dbReference type="PROSITE" id="PS50011">
    <property type="entry name" value="PROTEIN_KINASE_DOM"/>
    <property type="match status" value="1"/>
</dbReference>
<evidence type="ECO:0000256" key="8">
    <source>
        <dbReference type="PROSITE-ProRule" id="PRU00023"/>
    </source>
</evidence>
<feature type="repeat" description="ANK" evidence="8">
    <location>
        <begin position="609"/>
        <end position="632"/>
    </location>
</feature>
<dbReference type="Pfam" id="PF12796">
    <property type="entry name" value="Ank_2"/>
    <property type="match status" value="3"/>
</dbReference>
<keyword evidence="5 9" id="KW-0547">Nucleotide-binding</keyword>